<feature type="compositionally biased region" description="Acidic residues" evidence="22">
    <location>
        <begin position="28"/>
        <end position="45"/>
    </location>
</feature>
<keyword evidence="8 18" id="KW-0723">Serine/threonine-protein kinase</keyword>
<feature type="compositionally biased region" description="Basic residues" evidence="22">
    <location>
        <begin position="604"/>
        <end position="616"/>
    </location>
</feature>
<dbReference type="AlphaFoldDB" id="A0A0D0C2K6"/>
<gene>
    <name evidence="24" type="ORF">GYMLUDRAFT_50144</name>
</gene>
<evidence type="ECO:0000256" key="8">
    <source>
        <dbReference type="ARBA" id="ARBA00022527"/>
    </source>
</evidence>
<keyword evidence="7" id="KW-0690">Ribosome biogenesis</keyword>
<comment type="cofactor">
    <cofactor evidence="1 21">
        <name>Mg(2+)</name>
        <dbReference type="ChEBI" id="CHEBI:18420"/>
    </cofactor>
</comment>
<dbReference type="GO" id="GO:0005737">
    <property type="term" value="C:cytoplasm"/>
    <property type="evidence" value="ECO:0007669"/>
    <property type="project" value="UniProtKB-SubCell"/>
</dbReference>
<dbReference type="InterPro" id="IPR011009">
    <property type="entry name" value="Kinase-like_dom_sf"/>
</dbReference>
<evidence type="ECO:0000256" key="11">
    <source>
        <dbReference type="ARBA" id="ARBA00022741"/>
    </source>
</evidence>
<keyword evidence="9 18" id="KW-0808">Transferase</keyword>
<dbReference type="SUPFAM" id="SSF56112">
    <property type="entry name" value="Protein kinase-like (PK-like)"/>
    <property type="match status" value="1"/>
</dbReference>
<feature type="compositionally biased region" description="Acidic residues" evidence="22">
    <location>
        <begin position="543"/>
        <end position="554"/>
    </location>
</feature>
<evidence type="ECO:0000256" key="3">
    <source>
        <dbReference type="ARBA" id="ARBA00009196"/>
    </source>
</evidence>
<feature type="binding site" evidence="21">
    <location>
        <position position="357"/>
    </location>
    <ligand>
        <name>Mg(2+)</name>
        <dbReference type="ChEBI" id="CHEBI:18420"/>
    </ligand>
</feature>
<dbReference type="GO" id="GO:0042254">
    <property type="term" value="P:ribosome biogenesis"/>
    <property type="evidence" value="ECO:0007669"/>
    <property type="project" value="UniProtKB-KW"/>
</dbReference>
<feature type="binding site" evidence="20">
    <location>
        <position position="223"/>
    </location>
    <ligand>
        <name>ATP</name>
        <dbReference type="ChEBI" id="CHEBI:30616"/>
    </ligand>
</feature>
<keyword evidence="11 18" id="KW-0547">Nucleotide-binding</keyword>
<evidence type="ECO:0000256" key="12">
    <source>
        <dbReference type="ARBA" id="ARBA00022777"/>
    </source>
</evidence>
<sequence>MPAAIVNGQFDDAPEFRDPRAGFSYIDSSDDSDDLPEDGLFDEDDDIDEIYEDDRVEDEDWEIAERDFTKQYNRLRQHVAVRSGNAQGTTSALNQSTSVAALPAINQPRSSNTVQSISGPVSKDKTTDQLAALSKYNSRLAKIDIPYVLGVGVNRKGPSASANLKDKSDRATNEQVLDPRTRLILFKMIGRELIHEVNGCVSTGKEANVYHALTPDSKHLALKIYKTSILVFKDRDKYVSGEYRFRRGYSRKNPRKMVRLWAEKEMRNLKRLVSAGIRCPDPVEVRENVLVMSFLGDKEGWASPRLKDAQLSAAESVDLYFELVLAVRKMFHQCKLVHADLSEYNILFHEGHLYIIDVSQSVEHDHPSAFDFLRKDLSNVEEFFGRLGVKCLGLRRLFEFVIKDNLFSSDESSSMSEEDVLRQWMEQTSNDENTAPIEGLDSSITAAHEDSVFKQSYIPRSLNELYDPERDVDAVTRGDGAKLIYADTIGLVETAEPAGKRLPMAVRFDTGDKDENSGCASVSEAVSEQEDDGSGSAGSDSDSVSDGEEEDGGDSNETGSAGAVYQERKPRGHRHEDREAKKERKKAVKAEAKERRQNKMPKSEKKKMMKKTARRG</sequence>
<dbReference type="InterPro" id="IPR018935">
    <property type="entry name" value="RIO_kinase_CS"/>
</dbReference>
<dbReference type="InterPro" id="IPR000687">
    <property type="entry name" value="RIO_kinase"/>
</dbReference>
<evidence type="ECO:0000256" key="18">
    <source>
        <dbReference type="PIRNR" id="PIRNR038147"/>
    </source>
</evidence>
<keyword evidence="25" id="KW-1185">Reference proteome</keyword>
<evidence type="ECO:0000256" key="15">
    <source>
        <dbReference type="ARBA" id="ARBA00022842"/>
    </source>
</evidence>
<name>A0A0D0C2K6_9AGAR</name>
<evidence type="ECO:0000256" key="21">
    <source>
        <dbReference type="PIRSR" id="PIRSR038147-3"/>
    </source>
</evidence>
<feature type="active site" description="4-aspartylphosphate intermediate" evidence="19">
    <location>
        <position position="357"/>
    </location>
</feature>
<dbReference type="EC" id="2.7.11.1" evidence="4 18"/>
<evidence type="ECO:0000256" key="13">
    <source>
        <dbReference type="ARBA" id="ARBA00022801"/>
    </source>
</evidence>
<evidence type="ECO:0000256" key="9">
    <source>
        <dbReference type="ARBA" id="ARBA00022679"/>
    </source>
</evidence>
<comment type="subcellular location">
    <subcellularLocation>
        <location evidence="2">Cytoplasm</location>
    </subcellularLocation>
</comment>
<evidence type="ECO:0000256" key="6">
    <source>
        <dbReference type="ARBA" id="ARBA00022490"/>
    </source>
</evidence>
<dbReference type="GO" id="GO:0016787">
    <property type="term" value="F:hydrolase activity"/>
    <property type="evidence" value="ECO:0007669"/>
    <property type="project" value="UniProtKB-KW"/>
</dbReference>
<dbReference type="PIRSF" id="PIRSF038147">
    <property type="entry name" value="Ser/Thr_PK_RIO1"/>
    <property type="match status" value="1"/>
</dbReference>
<dbReference type="Proteomes" id="UP000053593">
    <property type="component" value="Unassembled WGS sequence"/>
</dbReference>
<evidence type="ECO:0000256" key="17">
    <source>
        <dbReference type="ARBA" id="ARBA00048679"/>
    </source>
</evidence>
<evidence type="ECO:0000259" key="23">
    <source>
        <dbReference type="SMART" id="SM00090"/>
    </source>
</evidence>
<protein>
    <recommendedName>
        <fullName evidence="5 18">Serine/threonine-protein kinase RIO1</fullName>
        <ecNumber evidence="4 18">2.7.11.1</ecNumber>
    </recommendedName>
</protein>
<dbReference type="HOGENOM" id="CLU_018693_4_0_1"/>
<dbReference type="GO" id="GO:0005524">
    <property type="term" value="F:ATP binding"/>
    <property type="evidence" value="ECO:0007669"/>
    <property type="project" value="UniProtKB-KW"/>
</dbReference>
<evidence type="ECO:0000256" key="7">
    <source>
        <dbReference type="ARBA" id="ARBA00022517"/>
    </source>
</evidence>
<evidence type="ECO:0000256" key="20">
    <source>
        <dbReference type="PIRSR" id="PIRSR038147-2"/>
    </source>
</evidence>
<comment type="catalytic activity">
    <reaction evidence="16 18">
        <text>L-threonyl-[protein] + ATP = O-phospho-L-threonyl-[protein] + ADP + H(+)</text>
        <dbReference type="Rhea" id="RHEA:46608"/>
        <dbReference type="Rhea" id="RHEA-COMP:11060"/>
        <dbReference type="Rhea" id="RHEA-COMP:11605"/>
        <dbReference type="ChEBI" id="CHEBI:15378"/>
        <dbReference type="ChEBI" id="CHEBI:30013"/>
        <dbReference type="ChEBI" id="CHEBI:30616"/>
        <dbReference type="ChEBI" id="CHEBI:61977"/>
        <dbReference type="ChEBI" id="CHEBI:456216"/>
        <dbReference type="EC" id="2.7.11.1"/>
    </reaction>
</comment>
<evidence type="ECO:0000313" key="25">
    <source>
        <dbReference type="Proteomes" id="UP000053593"/>
    </source>
</evidence>
<dbReference type="FunFam" id="3.30.200.20:FF:000148">
    <property type="entry name" value="Serine/threonine-protein kinase RIO1"/>
    <property type="match status" value="1"/>
</dbReference>
<keyword evidence="13" id="KW-0378">Hydrolase</keyword>
<reference evidence="24 25" key="1">
    <citation type="submission" date="2014-04" db="EMBL/GenBank/DDBJ databases">
        <title>Evolutionary Origins and Diversification of the Mycorrhizal Mutualists.</title>
        <authorList>
            <consortium name="DOE Joint Genome Institute"/>
            <consortium name="Mycorrhizal Genomics Consortium"/>
            <person name="Kohler A."/>
            <person name="Kuo A."/>
            <person name="Nagy L.G."/>
            <person name="Floudas D."/>
            <person name="Copeland A."/>
            <person name="Barry K.W."/>
            <person name="Cichocki N."/>
            <person name="Veneault-Fourrey C."/>
            <person name="LaButti K."/>
            <person name="Lindquist E.A."/>
            <person name="Lipzen A."/>
            <person name="Lundell T."/>
            <person name="Morin E."/>
            <person name="Murat C."/>
            <person name="Riley R."/>
            <person name="Ohm R."/>
            <person name="Sun H."/>
            <person name="Tunlid A."/>
            <person name="Henrissat B."/>
            <person name="Grigoriev I.V."/>
            <person name="Hibbett D.S."/>
            <person name="Martin F."/>
        </authorList>
    </citation>
    <scope>NUCLEOTIDE SEQUENCE [LARGE SCALE GENOMIC DNA]</scope>
    <source>
        <strain evidence="24 25">FD-317 M1</strain>
    </source>
</reference>
<evidence type="ECO:0000256" key="14">
    <source>
        <dbReference type="ARBA" id="ARBA00022840"/>
    </source>
</evidence>
<dbReference type="Gene3D" id="3.30.200.20">
    <property type="entry name" value="Phosphorylase Kinase, domain 1"/>
    <property type="match status" value="1"/>
</dbReference>
<keyword evidence="14 18" id="KW-0067">ATP-binding</keyword>
<evidence type="ECO:0000313" key="24">
    <source>
        <dbReference type="EMBL" id="KIK52072.1"/>
    </source>
</evidence>
<dbReference type="Gene3D" id="1.10.510.10">
    <property type="entry name" value="Transferase(Phosphotransferase) domain 1"/>
    <property type="match status" value="1"/>
</dbReference>
<evidence type="ECO:0000256" key="1">
    <source>
        <dbReference type="ARBA" id="ARBA00001946"/>
    </source>
</evidence>
<keyword evidence="15" id="KW-0460">Magnesium</keyword>
<evidence type="ECO:0000256" key="22">
    <source>
        <dbReference type="SAM" id="MobiDB-lite"/>
    </source>
</evidence>
<feature type="active site" description="Proton acceptor" evidence="19">
    <location>
        <position position="340"/>
    </location>
</feature>
<evidence type="ECO:0000256" key="16">
    <source>
        <dbReference type="ARBA" id="ARBA00047899"/>
    </source>
</evidence>
<keyword evidence="10" id="KW-0479">Metal-binding</keyword>
<comment type="catalytic activity">
    <reaction evidence="17 18">
        <text>L-seryl-[protein] + ATP = O-phospho-L-seryl-[protein] + ADP + H(+)</text>
        <dbReference type="Rhea" id="RHEA:17989"/>
        <dbReference type="Rhea" id="RHEA-COMP:9863"/>
        <dbReference type="Rhea" id="RHEA-COMP:11604"/>
        <dbReference type="ChEBI" id="CHEBI:15378"/>
        <dbReference type="ChEBI" id="CHEBI:29999"/>
        <dbReference type="ChEBI" id="CHEBI:30616"/>
        <dbReference type="ChEBI" id="CHEBI:83421"/>
        <dbReference type="ChEBI" id="CHEBI:456216"/>
        <dbReference type="EC" id="2.7.11.1"/>
    </reaction>
</comment>
<feature type="domain" description="RIO kinase" evidence="23">
    <location>
        <begin position="166"/>
        <end position="403"/>
    </location>
</feature>
<dbReference type="OrthoDB" id="205248at2759"/>
<dbReference type="PROSITE" id="PS01245">
    <property type="entry name" value="RIO1"/>
    <property type="match status" value="1"/>
</dbReference>
<dbReference type="PANTHER" id="PTHR45723">
    <property type="entry name" value="SERINE/THREONINE-PROTEIN KINASE RIO1"/>
    <property type="match status" value="1"/>
</dbReference>
<feature type="compositionally biased region" description="Basic and acidic residues" evidence="22">
    <location>
        <begin position="566"/>
        <end position="603"/>
    </location>
</feature>
<feature type="binding site" evidence="20">
    <location>
        <position position="295"/>
    </location>
    <ligand>
        <name>ATP</name>
        <dbReference type="ChEBI" id="CHEBI:30616"/>
    </ligand>
</feature>
<dbReference type="InterPro" id="IPR017407">
    <property type="entry name" value="Ser/Thr_kinase_Rio1"/>
</dbReference>
<dbReference type="CDD" id="cd05147">
    <property type="entry name" value="RIO1_euk"/>
    <property type="match status" value="1"/>
</dbReference>
<comment type="similarity">
    <text evidence="3 18">Belongs to the protein kinase superfamily. RIO-type Ser/Thr kinase family.</text>
</comment>
<dbReference type="EMBL" id="KN834849">
    <property type="protein sequence ID" value="KIK52072.1"/>
    <property type="molecule type" value="Genomic_DNA"/>
</dbReference>
<keyword evidence="6" id="KW-0963">Cytoplasm</keyword>
<feature type="region of interest" description="Disordered" evidence="22">
    <location>
        <begin position="509"/>
        <end position="616"/>
    </location>
</feature>
<evidence type="ECO:0000256" key="19">
    <source>
        <dbReference type="PIRSR" id="PIRSR038147-1"/>
    </source>
</evidence>
<dbReference type="GO" id="GO:0046872">
    <property type="term" value="F:metal ion binding"/>
    <property type="evidence" value="ECO:0007669"/>
    <property type="project" value="UniProtKB-KW"/>
</dbReference>
<feature type="compositionally biased region" description="Polar residues" evidence="22">
    <location>
        <begin position="107"/>
        <end position="119"/>
    </location>
</feature>
<dbReference type="InterPro" id="IPR051272">
    <property type="entry name" value="RIO-type_Ser/Thr_kinase"/>
</dbReference>
<keyword evidence="12 18" id="KW-0418">Kinase</keyword>
<dbReference type="Pfam" id="PF01163">
    <property type="entry name" value="RIO1"/>
    <property type="match status" value="1"/>
</dbReference>
<evidence type="ECO:0000256" key="5">
    <source>
        <dbReference type="ARBA" id="ARBA00016038"/>
    </source>
</evidence>
<organism evidence="24 25">
    <name type="scientific">Collybiopsis luxurians FD-317 M1</name>
    <dbReference type="NCBI Taxonomy" id="944289"/>
    <lineage>
        <taxon>Eukaryota</taxon>
        <taxon>Fungi</taxon>
        <taxon>Dikarya</taxon>
        <taxon>Basidiomycota</taxon>
        <taxon>Agaricomycotina</taxon>
        <taxon>Agaricomycetes</taxon>
        <taxon>Agaricomycetidae</taxon>
        <taxon>Agaricales</taxon>
        <taxon>Marasmiineae</taxon>
        <taxon>Omphalotaceae</taxon>
        <taxon>Collybiopsis</taxon>
        <taxon>Collybiopsis luxurians</taxon>
    </lineage>
</organism>
<dbReference type="GO" id="GO:0106310">
    <property type="term" value="F:protein serine kinase activity"/>
    <property type="evidence" value="ECO:0007669"/>
    <property type="project" value="RHEA"/>
</dbReference>
<feature type="binding site" evidence="20">
    <location>
        <position position="293"/>
    </location>
    <ligand>
        <name>ATP</name>
        <dbReference type="ChEBI" id="CHEBI:30616"/>
    </ligand>
</feature>
<evidence type="ECO:0000256" key="4">
    <source>
        <dbReference type="ARBA" id="ARBA00012513"/>
    </source>
</evidence>
<dbReference type="GO" id="GO:0004674">
    <property type="term" value="F:protein serine/threonine kinase activity"/>
    <property type="evidence" value="ECO:0007669"/>
    <property type="project" value="UniProtKB-KW"/>
</dbReference>
<feature type="binding site" evidence="21">
    <location>
        <position position="345"/>
    </location>
    <ligand>
        <name>Mg(2+)</name>
        <dbReference type="ChEBI" id="CHEBI:18420"/>
    </ligand>
</feature>
<dbReference type="SMART" id="SM00090">
    <property type="entry name" value="RIO"/>
    <property type="match status" value="1"/>
</dbReference>
<evidence type="ECO:0000256" key="10">
    <source>
        <dbReference type="ARBA" id="ARBA00022723"/>
    </source>
</evidence>
<evidence type="ECO:0000256" key="2">
    <source>
        <dbReference type="ARBA" id="ARBA00004496"/>
    </source>
</evidence>
<accession>A0A0D0C2K6</accession>
<proteinExistence type="inferred from homology"/>
<feature type="region of interest" description="Disordered" evidence="22">
    <location>
        <begin position="1"/>
        <end position="45"/>
    </location>
</feature>
<feature type="region of interest" description="Disordered" evidence="22">
    <location>
        <begin position="104"/>
        <end position="123"/>
    </location>
</feature>
<dbReference type="InterPro" id="IPR018934">
    <property type="entry name" value="RIO_dom"/>
</dbReference>